<dbReference type="Pfam" id="PF03861">
    <property type="entry name" value="ANTAR"/>
    <property type="match status" value="1"/>
</dbReference>
<organism evidence="3 4">
    <name type="scientific">Halopseudomonas sabulinigri</name>
    <dbReference type="NCBI Taxonomy" id="472181"/>
    <lineage>
        <taxon>Bacteria</taxon>
        <taxon>Pseudomonadati</taxon>
        <taxon>Pseudomonadota</taxon>
        <taxon>Gammaproteobacteria</taxon>
        <taxon>Pseudomonadales</taxon>
        <taxon>Pseudomonadaceae</taxon>
        <taxon>Halopseudomonas</taxon>
    </lineage>
</organism>
<feature type="coiled-coil region" evidence="1">
    <location>
        <begin position="342"/>
        <end position="372"/>
    </location>
</feature>
<evidence type="ECO:0000313" key="4">
    <source>
        <dbReference type="Proteomes" id="UP001486808"/>
    </source>
</evidence>
<dbReference type="SMART" id="SM01012">
    <property type="entry name" value="ANTAR"/>
    <property type="match status" value="1"/>
</dbReference>
<dbReference type="Pfam" id="PF08376">
    <property type="entry name" value="NIT"/>
    <property type="match status" value="1"/>
</dbReference>
<evidence type="ECO:0000313" key="3">
    <source>
        <dbReference type="EMBL" id="GAA6130280.1"/>
    </source>
</evidence>
<sequence length="429" mass="48296">MSTALDFMLAARRSEMQGLQALALTCQLVSEISRLVHALQRERGFSNMYLGGQAERYRQPLDELSATSSACAERVRKAFNRMDIEHGCGADKARLFTRVAFVLHGLDALPAVRRRVRAQQISAQDATRSFTRLIAGLLAVVFEAADTAVDPRVTRALVAMFNFMQGKELAGQERAIGVSGFIAGYFDQTQRDKLAYLEDAQRRCFDTFIEFADPDSKRHWLTLCSEELVGEIARLRQVAARTNEQSQVQAAMGELWFELTSQRIDSMKQVEDDLADKLQLMCEHSTSQAKADLDSQRRLLKRLNSLDDEANTPAARLYNVQATELDPLPGERLGNHVQRSVLEVLHEQTVRLQQLHDELENARRSLSERKTIERAKGVLMTQQGLSEEEAFRALQSAAMERSQKLCDVAQTILNYDALLKTPVTRPGPR</sequence>
<dbReference type="RefSeq" id="WP_353386404.1">
    <property type="nucleotide sequence ID" value="NZ_BAABWD010000001.1"/>
</dbReference>
<keyword evidence="1" id="KW-0175">Coiled coil</keyword>
<dbReference type="InterPro" id="IPR005561">
    <property type="entry name" value="ANTAR"/>
</dbReference>
<dbReference type="Proteomes" id="UP001486808">
    <property type="component" value="Unassembled WGS sequence"/>
</dbReference>
<dbReference type="InterPro" id="IPR036388">
    <property type="entry name" value="WH-like_DNA-bd_sf"/>
</dbReference>
<dbReference type="Gene3D" id="1.10.10.10">
    <property type="entry name" value="Winged helix-like DNA-binding domain superfamily/Winged helix DNA-binding domain"/>
    <property type="match status" value="1"/>
</dbReference>
<dbReference type="SUPFAM" id="SSF52172">
    <property type="entry name" value="CheY-like"/>
    <property type="match status" value="1"/>
</dbReference>
<reference evidence="3 4" key="1">
    <citation type="submission" date="2024-04" db="EMBL/GenBank/DDBJ databases">
        <title>Draft genome sequence of Halopseudomonas sabulinigri NBRC 116187.</title>
        <authorList>
            <person name="Miyakawa T."/>
            <person name="Kusuya Y."/>
            <person name="Miura T."/>
        </authorList>
    </citation>
    <scope>NUCLEOTIDE SEQUENCE [LARGE SCALE GENOMIC DNA]</scope>
    <source>
        <strain evidence="3 4">4NH20-0042</strain>
    </source>
</reference>
<dbReference type="InterPro" id="IPR013587">
    <property type="entry name" value="Nitrate/nitrite_sensing"/>
</dbReference>
<feature type="domain" description="ANTAR" evidence="2">
    <location>
        <begin position="352"/>
        <end position="413"/>
    </location>
</feature>
<dbReference type="InterPro" id="IPR011006">
    <property type="entry name" value="CheY-like_superfamily"/>
</dbReference>
<evidence type="ECO:0000259" key="2">
    <source>
        <dbReference type="PROSITE" id="PS50921"/>
    </source>
</evidence>
<comment type="caution">
    <text evidence="3">The sequence shown here is derived from an EMBL/GenBank/DDBJ whole genome shotgun (WGS) entry which is preliminary data.</text>
</comment>
<dbReference type="PROSITE" id="PS50921">
    <property type="entry name" value="ANTAR"/>
    <property type="match status" value="1"/>
</dbReference>
<dbReference type="EMBL" id="BAABWD010000001">
    <property type="protein sequence ID" value="GAA6130280.1"/>
    <property type="molecule type" value="Genomic_DNA"/>
</dbReference>
<evidence type="ECO:0000256" key="1">
    <source>
        <dbReference type="SAM" id="Coils"/>
    </source>
</evidence>
<keyword evidence="4" id="KW-1185">Reference proteome</keyword>
<name>A0ABP9ZLD8_9GAMM</name>
<accession>A0ABP9ZLD8</accession>
<protein>
    <submittedName>
        <fullName evidence="3">Nitrate regulatory protein NasR</fullName>
    </submittedName>
</protein>
<proteinExistence type="predicted"/>
<gene>
    <name evidence="3" type="primary">nasR</name>
    <name evidence="3" type="ORF">NBRC116187_06400</name>
</gene>